<evidence type="ECO:0000313" key="14">
    <source>
        <dbReference type="Proteomes" id="UP000820669"/>
    </source>
</evidence>
<keyword evidence="14" id="KW-1185">Reference proteome</keyword>
<evidence type="ECO:0000256" key="8">
    <source>
        <dbReference type="ARBA" id="ARBA00023125"/>
    </source>
</evidence>
<feature type="binding site" evidence="11">
    <location>
        <position position="41"/>
    </location>
    <ligand>
        <name>[4Fe-4S] cluster</name>
        <dbReference type="ChEBI" id="CHEBI:49883"/>
    </ligand>
</feature>
<evidence type="ECO:0000256" key="4">
    <source>
        <dbReference type="ARBA" id="ARBA00022723"/>
    </source>
</evidence>
<keyword evidence="9 11" id="KW-1015">Disulfide bond</keyword>
<keyword evidence="7 11" id="KW-0805">Transcription regulation</keyword>
<gene>
    <name evidence="11" type="primary">whiB</name>
    <name evidence="13" type="ORF">HF526_11730</name>
</gene>
<evidence type="ECO:0000256" key="9">
    <source>
        <dbReference type="ARBA" id="ARBA00023157"/>
    </source>
</evidence>
<evidence type="ECO:0000256" key="6">
    <source>
        <dbReference type="ARBA" id="ARBA00023014"/>
    </source>
</evidence>
<dbReference type="InterPro" id="IPR034768">
    <property type="entry name" value="4FE4S_WBL"/>
</dbReference>
<evidence type="ECO:0000256" key="10">
    <source>
        <dbReference type="ARBA" id="ARBA00023163"/>
    </source>
</evidence>
<dbReference type="Proteomes" id="UP000820669">
    <property type="component" value="Unassembled WGS sequence"/>
</dbReference>
<dbReference type="HAMAP" id="MF_01479">
    <property type="entry name" value="WhiB"/>
    <property type="match status" value="1"/>
</dbReference>
<keyword evidence="5 11" id="KW-0408">Iron</keyword>
<keyword evidence="4 11" id="KW-0479">Metal-binding</keyword>
<organism evidence="13 14">
    <name type="scientific">Pseudonocardia acidicola</name>
    <dbReference type="NCBI Taxonomy" id="2724939"/>
    <lineage>
        <taxon>Bacteria</taxon>
        <taxon>Bacillati</taxon>
        <taxon>Actinomycetota</taxon>
        <taxon>Actinomycetes</taxon>
        <taxon>Pseudonocardiales</taxon>
        <taxon>Pseudonocardiaceae</taxon>
        <taxon>Pseudonocardia</taxon>
    </lineage>
</organism>
<evidence type="ECO:0000313" key="13">
    <source>
        <dbReference type="EMBL" id="NMH97976.1"/>
    </source>
</evidence>
<feature type="binding site" evidence="11">
    <location>
        <position position="12"/>
    </location>
    <ligand>
        <name>[4Fe-4S] cluster</name>
        <dbReference type="ChEBI" id="CHEBI:49883"/>
    </ligand>
</feature>
<dbReference type="InterPro" id="IPR003482">
    <property type="entry name" value="Whib"/>
</dbReference>
<accession>A0ABX1S8T7</accession>
<dbReference type="RefSeq" id="WP_169381418.1">
    <property type="nucleotide sequence ID" value="NZ_JAAXLA010000017.1"/>
</dbReference>
<keyword evidence="10 11" id="KW-0804">Transcription</keyword>
<comment type="function">
    <text evidence="11">Acts as a transcriptional regulator. Probably redox-responsive. The apo- but not holo-form probably binds DNA.</text>
</comment>
<sequence>MTGREWRSRAACRSVDPELFFPVVEVGPMCAAQIEAAKAVCGRCPVLGECLSFALAYLAYGVAGGLTAEERRGVAAGRGRTAARPAGRLADATRGERAAAGRAAIRAGRGVRETAREFGVMERTATRWAAQVRAQRQAGRGRGVA</sequence>
<evidence type="ECO:0000256" key="5">
    <source>
        <dbReference type="ARBA" id="ARBA00023004"/>
    </source>
</evidence>
<comment type="caution">
    <text evidence="13">The sequence shown here is derived from an EMBL/GenBank/DDBJ whole genome shotgun (WGS) entry which is preliminary data.</text>
</comment>
<evidence type="ECO:0000256" key="3">
    <source>
        <dbReference type="ARBA" id="ARBA00022485"/>
    </source>
</evidence>
<comment type="cofactor">
    <cofactor evidence="11">
        <name>[4Fe-4S] cluster</name>
        <dbReference type="ChEBI" id="CHEBI:49883"/>
    </cofactor>
    <text evidence="11">Binds 1 [4Fe-4S] cluster per subunit. Following nitrosylation of the [4Fe-4S] cluster binds 1 [4Fe-8(NO)] cluster per subunit.</text>
</comment>
<evidence type="ECO:0000256" key="7">
    <source>
        <dbReference type="ARBA" id="ARBA00023015"/>
    </source>
</evidence>
<dbReference type="EMBL" id="JAAXLA010000017">
    <property type="protein sequence ID" value="NMH97976.1"/>
    <property type="molecule type" value="Genomic_DNA"/>
</dbReference>
<comment type="similarity">
    <text evidence="2 11">Belongs to the WhiB family.</text>
</comment>
<dbReference type="Pfam" id="PF02467">
    <property type="entry name" value="Whib"/>
    <property type="match status" value="1"/>
</dbReference>
<dbReference type="PANTHER" id="PTHR38839">
    <property type="entry name" value="TRANSCRIPTIONAL REGULATOR WHID-RELATED"/>
    <property type="match status" value="1"/>
</dbReference>
<evidence type="ECO:0000256" key="1">
    <source>
        <dbReference type="ARBA" id="ARBA00004496"/>
    </source>
</evidence>
<dbReference type="PROSITE" id="PS51674">
    <property type="entry name" value="4FE4S_WBL"/>
    <property type="match status" value="1"/>
</dbReference>
<name>A0ABX1S8T7_9PSEU</name>
<protein>
    <recommendedName>
        <fullName evidence="11">Transcriptional regulator WhiB</fullName>
    </recommendedName>
</protein>
<feature type="binding site" evidence="11">
    <location>
        <position position="44"/>
    </location>
    <ligand>
        <name>[4Fe-4S] cluster</name>
        <dbReference type="ChEBI" id="CHEBI:49883"/>
    </ligand>
</feature>
<evidence type="ECO:0000256" key="11">
    <source>
        <dbReference type="HAMAP-Rule" id="MF_01479"/>
    </source>
</evidence>
<evidence type="ECO:0000259" key="12">
    <source>
        <dbReference type="PROSITE" id="PS51674"/>
    </source>
</evidence>
<feature type="domain" description="4Fe-4S Wbl-type" evidence="12">
    <location>
        <begin position="11"/>
        <end position="73"/>
    </location>
</feature>
<evidence type="ECO:0000256" key="2">
    <source>
        <dbReference type="ARBA" id="ARBA00006597"/>
    </source>
</evidence>
<feature type="binding site" evidence="11">
    <location>
        <position position="50"/>
    </location>
    <ligand>
        <name>[4Fe-4S] cluster</name>
        <dbReference type="ChEBI" id="CHEBI:49883"/>
    </ligand>
</feature>
<proteinExistence type="inferred from homology"/>
<keyword evidence="11" id="KW-0963">Cytoplasm</keyword>
<keyword evidence="3 11" id="KW-0004">4Fe-4S</keyword>
<keyword evidence="6 11" id="KW-0411">Iron-sulfur</keyword>
<keyword evidence="8 11" id="KW-0238">DNA-binding</keyword>
<comment type="subcellular location">
    <subcellularLocation>
        <location evidence="1 11">Cytoplasm</location>
    </subcellularLocation>
</comment>
<comment type="PTM">
    <text evidence="11">Upon Fe-S cluster removal intramolecular disulfide bonds are formed.</text>
</comment>
<reference evidence="13 14" key="1">
    <citation type="submission" date="2020-04" db="EMBL/GenBank/DDBJ databases">
        <authorList>
            <person name="Klaysubun C."/>
            <person name="Duangmal K."/>
            <person name="Lipun K."/>
        </authorList>
    </citation>
    <scope>NUCLEOTIDE SEQUENCE [LARGE SCALE GENOMIC DNA]</scope>
    <source>
        <strain evidence="13 14">K10HN5</strain>
    </source>
</reference>
<comment type="PTM">
    <text evidence="11">The Fe-S cluster can be nitrosylated by nitric oxide (NO).</text>
</comment>